<keyword evidence="3" id="KW-1185">Reference proteome</keyword>
<comment type="caution">
    <text evidence="2">The sequence shown here is derived from an EMBL/GenBank/DDBJ whole genome shotgun (WGS) entry which is preliminary data.</text>
</comment>
<organism evidence="2 3">
    <name type="scientific">Roridomyces roridus</name>
    <dbReference type="NCBI Taxonomy" id="1738132"/>
    <lineage>
        <taxon>Eukaryota</taxon>
        <taxon>Fungi</taxon>
        <taxon>Dikarya</taxon>
        <taxon>Basidiomycota</taxon>
        <taxon>Agaricomycotina</taxon>
        <taxon>Agaricomycetes</taxon>
        <taxon>Agaricomycetidae</taxon>
        <taxon>Agaricales</taxon>
        <taxon>Marasmiineae</taxon>
        <taxon>Mycenaceae</taxon>
        <taxon>Roridomyces</taxon>
    </lineage>
</organism>
<gene>
    <name evidence="2" type="ORF">FB45DRAFT_854741</name>
</gene>
<sequence>MSFEELSPLAAQLLQFCAVLHHRNIPQSIFANATQWILNNEGNETESMGEARKFLQNFVSGSGSWSKQYFRNIVAEIEEYSLIESQEASGTLDMHPLVHLWCSSTLPDEVTTRACMANVVGMAIDVGPDAYLERIRMIAHVNMLVPDFTVVNSQFWGQYAWMYYDGGKFEQAKGLRELHLQRQRDLLGKWPTLQPHMGNWVGTER</sequence>
<name>A0AAD7AX26_9AGAR</name>
<protein>
    <recommendedName>
        <fullName evidence="1">DUF7779 domain-containing protein</fullName>
    </recommendedName>
</protein>
<feature type="non-terminal residue" evidence="2">
    <location>
        <position position="1"/>
    </location>
</feature>
<dbReference type="AlphaFoldDB" id="A0AAD7AX26"/>
<dbReference type="Pfam" id="PF25000">
    <property type="entry name" value="DUF7779"/>
    <property type="match status" value="1"/>
</dbReference>
<proteinExistence type="predicted"/>
<dbReference type="EMBL" id="JARKIF010000206">
    <property type="protein sequence ID" value="KAJ7602683.1"/>
    <property type="molecule type" value="Genomic_DNA"/>
</dbReference>
<dbReference type="InterPro" id="IPR056681">
    <property type="entry name" value="DUF7779"/>
</dbReference>
<accession>A0AAD7AX26</accession>
<evidence type="ECO:0000259" key="1">
    <source>
        <dbReference type="Pfam" id="PF25000"/>
    </source>
</evidence>
<evidence type="ECO:0000313" key="3">
    <source>
        <dbReference type="Proteomes" id="UP001221142"/>
    </source>
</evidence>
<evidence type="ECO:0000313" key="2">
    <source>
        <dbReference type="EMBL" id="KAJ7602683.1"/>
    </source>
</evidence>
<reference evidence="2" key="1">
    <citation type="submission" date="2023-03" db="EMBL/GenBank/DDBJ databases">
        <title>Massive genome expansion in bonnet fungi (Mycena s.s.) driven by repeated elements and novel gene families across ecological guilds.</title>
        <authorList>
            <consortium name="Lawrence Berkeley National Laboratory"/>
            <person name="Harder C.B."/>
            <person name="Miyauchi S."/>
            <person name="Viragh M."/>
            <person name="Kuo A."/>
            <person name="Thoen E."/>
            <person name="Andreopoulos B."/>
            <person name="Lu D."/>
            <person name="Skrede I."/>
            <person name="Drula E."/>
            <person name="Henrissat B."/>
            <person name="Morin E."/>
            <person name="Kohler A."/>
            <person name="Barry K."/>
            <person name="LaButti K."/>
            <person name="Morin E."/>
            <person name="Salamov A."/>
            <person name="Lipzen A."/>
            <person name="Mereny Z."/>
            <person name="Hegedus B."/>
            <person name="Baldrian P."/>
            <person name="Stursova M."/>
            <person name="Weitz H."/>
            <person name="Taylor A."/>
            <person name="Grigoriev I.V."/>
            <person name="Nagy L.G."/>
            <person name="Martin F."/>
            <person name="Kauserud H."/>
        </authorList>
    </citation>
    <scope>NUCLEOTIDE SEQUENCE</scope>
    <source>
        <strain evidence="2">9284</strain>
    </source>
</reference>
<dbReference type="Proteomes" id="UP001221142">
    <property type="component" value="Unassembled WGS sequence"/>
</dbReference>
<feature type="domain" description="DUF7779" evidence="1">
    <location>
        <begin position="1"/>
        <end position="106"/>
    </location>
</feature>